<keyword evidence="5" id="KW-0966">Cell projection</keyword>
<dbReference type="PANTHER" id="PTHR21683:SF3">
    <property type="entry name" value="CILIA AND FLAGELLA ASSOCIATED PROTEIN 100"/>
    <property type="match status" value="1"/>
</dbReference>
<dbReference type="GO" id="GO:0005856">
    <property type="term" value="C:cytoskeleton"/>
    <property type="evidence" value="ECO:0007669"/>
    <property type="project" value="UniProtKB-ARBA"/>
</dbReference>
<dbReference type="EMBL" id="LHPG02000003">
    <property type="protein sequence ID" value="PRW59914.1"/>
    <property type="molecule type" value="Genomic_DNA"/>
</dbReference>
<keyword evidence="5" id="KW-0969">Cilium</keyword>
<gene>
    <name evidence="5" type="ORF">C2E21_1744</name>
</gene>
<dbReference type="AlphaFoldDB" id="A0A2P6U0S1"/>
<dbReference type="OrthoDB" id="10264063at2759"/>
<evidence type="ECO:0000313" key="4">
    <source>
        <dbReference type="EMBL" id="PRW59914.1"/>
    </source>
</evidence>
<dbReference type="STRING" id="3076.A0A2P6U0S1"/>
<sequence>MAEVAALPLLALPASPPLPLAPDDAAHPASPGCAAVRLPVFQRHTASSRSHALVDPESETAGEIRALMRREPAPAGGRLPQLGAGGAADYVRHGGDDLRELVARKRQIFLAHMSLDTKHSEIAKLEQRAHQREEALLAAEQALEQDSQRFEEYLKENDAKLQEALRAAEAAARARAEKAAEAKRLAASIAGLKGEMGKIEEQLQECQRLKAFLDSVTPEEWFQSQAAAREGKKTAMRAEWRAACDALAAYKAEAAAAKQRAEHDMQWARTQQQWERAERVAREAAAALREALAQQASKRRLCGDRLDGEAESLRREILQKVEAALEECLAAIGPPGSQAALAAEAVERARKKERRQAARATKLAARQAEHEARIQRVLERAAAPKFQKKGKPAMMRSVLQQQEAVANSSQQEDGEDELAAYLARIDATFAGCQ</sequence>
<dbReference type="PANTHER" id="PTHR21683">
    <property type="entry name" value="COILED-COIL DOMAIN-CONTAINING PROTEIN 42 LIKE-2-LIKE-RELATED"/>
    <property type="match status" value="1"/>
</dbReference>
<dbReference type="Pfam" id="PF13863">
    <property type="entry name" value="DUF4200"/>
    <property type="match status" value="1"/>
</dbReference>
<dbReference type="EMBL" id="LHPG02000003">
    <property type="protein sequence ID" value="PRW59915.1"/>
    <property type="molecule type" value="Genomic_DNA"/>
</dbReference>
<reference evidence="5" key="2">
    <citation type="submission" date="2018-02" db="EMBL/GenBank/DDBJ databases">
        <authorList>
            <person name="Cohen D.B."/>
            <person name="Kent A.D."/>
        </authorList>
    </citation>
    <scope>NUCLEOTIDE SEQUENCE</scope>
    <source>
        <strain evidence="5">1602</strain>
    </source>
</reference>
<keyword evidence="5" id="KW-0282">Flagellum</keyword>
<dbReference type="Proteomes" id="UP000239899">
    <property type="component" value="Unassembled WGS sequence"/>
</dbReference>
<evidence type="ECO:0000313" key="6">
    <source>
        <dbReference type="Proteomes" id="UP000239899"/>
    </source>
</evidence>
<organism evidence="5 6">
    <name type="scientific">Chlorella sorokiniana</name>
    <name type="common">Freshwater green alga</name>
    <dbReference type="NCBI Taxonomy" id="3076"/>
    <lineage>
        <taxon>Eukaryota</taxon>
        <taxon>Viridiplantae</taxon>
        <taxon>Chlorophyta</taxon>
        <taxon>core chlorophytes</taxon>
        <taxon>Trebouxiophyceae</taxon>
        <taxon>Chlorellales</taxon>
        <taxon>Chlorellaceae</taxon>
        <taxon>Chlorella clade</taxon>
        <taxon>Chlorella</taxon>
    </lineage>
</organism>
<evidence type="ECO:0000256" key="2">
    <source>
        <dbReference type="SAM" id="Coils"/>
    </source>
</evidence>
<evidence type="ECO:0000313" key="5">
    <source>
        <dbReference type="EMBL" id="PRW59915.1"/>
    </source>
</evidence>
<dbReference type="InterPro" id="IPR025252">
    <property type="entry name" value="DUF4200"/>
</dbReference>
<accession>A0A2P6U0S1</accession>
<evidence type="ECO:0000259" key="3">
    <source>
        <dbReference type="Pfam" id="PF13863"/>
    </source>
</evidence>
<dbReference type="InterPro" id="IPR051147">
    <property type="entry name" value="CFAP_domain-containing"/>
</dbReference>
<name>A0A2P6U0S1_CHLSO</name>
<comment type="caution">
    <text evidence="5">The sequence shown here is derived from an EMBL/GenBank/DDBJ whole genome shotgun (WGS) entry which is preliminary data.</text>
</comment>
<feature type="domain" description="DUF4200" evidence="3">
    <location>
        <begin position="101"/>
        <end position="219"/>
    </location>
</feature>
<evidence type="ECO:0000256" key="1">
    <source>
        <dbReference type="ARBA" id="ARBA00023054"/>
    </source>
</evidence>
<proteinExistence type="predicted"/>
<reference evidence="5 6" key="1">
    <citation type="journal article" date="2018" name="Plant J.">
        <title>Genome sequences of Chlorella sorokiniana UTEX 1602 and Micractinium conductrix SAG 241.80: implications to maltose excretion by a green alga.</title>
        <authorList>
            <person name="Arriola M.B."/>
            <person name="Velmurugan N."/>
            <person name="Zhang Y."/>
            <person name="Plunkett M.H."/>
            <person name="Hondzo H."/>
            <person name="Barney B.M."/>
        </authorList>
    </citation>
    <scope>NUCLEOTIDE SEQUENCE [LARGE SCALE GENOMIC DNA]</scope>
    <source>
        <strain evidence="5">1602</strain>
        <strain evidence="6">UTEX 1602</strain>
    </source>
</reference>
<keyword evidence="1 2" id="KW-0175">Coiled coil</keyword>
<keyword evidence="6" id="KW-1185">Reference proteome</keyword>
<feature type="coiled-coil region" evidence="2">
    <location>
        <begin position="122"/>
        <end position="156"/>
    </location>
</feature>
<protein>
    <submittedName>
        <fullName evidence="4">Flagellar associated isoform A</fullName>
    </submittedName>
    <submittedName>
        <fullName evidence="5">Flagellar associated isoform B</fullName>
    </submittedName>
</protein>